<reference evidence="2 3" key="1">
    <citation type="submission" date="2016-10" db="EMBL/GenBank/DDBJ databases">
        <authorList>
            <person name="de Groot N.N."/>
        </authorList>
    </citation>
    <scope>NUCLEOTIDE SEQUENCE [LARGE SCALE GENOMIC DNA]</scope>
    <source>
        <strain evidence="2 3">CGMCC 1.8891</strain>
    </source>
</reference>
<keyword evidence="3" id="KW-1185">Reference proteome</keyword>
<feature type="domain" description="Pyridoxamine 5'-phosphate oxidase N-terminal" evidence="1">
    <location>
        <begin position="20"/>
        <end position="143"/>
    </location>
</feature>
<dbReference type="STRING" id="576117.SAMN04488138_12617"/>
<dbReference type="Pfam" id="PF01243">
    <property type="entry name" value="PNPOx_N"/>
    <property type="match status" value="1"/>
</dbReference>
<dbReference type="OrthoDB" id="9814594at2"/>
<dbReference type="InterPro" id="IPR014419">
    <property type="entry name" value="HutZ"/>
</dbReference>
<evidence type="ECO:0000313" key="3">
    <source>
        <dbReference type="Proteomes" id="UP000183299"/>
    </source>
</evidence>
<sequence>MSKDNISPIRPTDDDARHLARNLIEEARIAALAVVDPDSGAPMVTRISFGLGAQGAWLTLVSDLAAHTRGLCENTRVGLLLGEAPAKGDPLAFPRLSVQAEPCFVARDSALHQAHRDAWLAHHPKSALYVDFPDFSFVSLTPVGADLNGGFGKAYRLSADDLHGQS</sequence>
<protein>
    <recommendedName>
        <fullName evidence="1">Pyridoxamine 5'-phosphate oxidase N-terminal domain-containing protein</fullName>
    </recommendedName>
</protein>
<dbReference type="Gene3D" id="2.30.110.10">
    <property type="entry name" value="Electron Transport, Fmn-binding Protein, Chain A"/>
    <property type="match status" value="1"/>
</dbReference>
<gene>
    <name evidence="2" type="ORF">SAMN04488138_12617</name>
</gene>
<dbReference type="EMBL" id="FORY01000026">
    <property type="protein sequence ID" value="SFK07537.1"/>
    <property type="molecule type" value="Genomic_DNA"/>
</dbReference>
<organism evidence="2 3">
    <name type="scientific">Celeribacter halophilus</name>
    <dbReference type="NCBI Taxonomy" id="576117"/>
    <lineage>
        <taxon>Bacteria</taxon>
        <taxon>Pseudomonadati</taxon>
        <taxon>Pseudomonadota</taxon>
        <taxon>Alphaproteobacteria</taxon>
        <taxon>Rhodobacterales</taxon>
        <taxon>Roseobacteraceae</taxon>
        <taxon>Celeribacter</taxon>
    </lineage>
</organism>
<dbReference type="AlphaFoldDB" id="A0A1I3WKY8"/>
<accession>A0A1I3WKY8</accession>
<dbReference type="Proteomes" id="UP000183299">
    <property type="component" value="Unassembled WGS sequence"/>
</dbReference>
<name>A0A1I3WKY8_9RHOB</name>
<dbReference type="PIRSF" id="PIRSF004633">
    <property type="entry name" value="UCP_PLP_oxd"/>
    <property type="match status" value="1"/>
</dbReference>
<dbReference type="RefSeq" id="WP_066602200.1">
    <property type="nucleotide sequence ID" value="NZ_FORY01000026.1"/>
</dbReference>
<dbReference type="GeneID" id="98666759"/>
<evidence type="ECO:0000259" key="1">
    <source>
        <dbReference type="Pfam" id="PF01243"/>
    </source>
</evidence>
<evidence type="ECO:0000313" key="2">
    <source>
        <dbReference type="EMBL" id="SFK07537.1"/>
    </source>
</evidence>
<dbReference type="InterPro" id="IPR011576">
    <property type="entry name" value="Pyridox_Oxase_N"/>
</dbReference>
<proteinExistence type="predicted"/>
<dbReference type="InterPro" id="IPR012349">
    <property type="entry name" value="Split_barrel_FMN-bd"/>
</dbReference>
<dbReference type="SUPFAM" id="SSF50475">
    <property type="entry name" value="FMN-binding split barrel"/>
    <property type="match status" value="1"/>
</dbReference>